<dbReference type="EnsemblPlants" id="Ma03_t18010.1">
    <property type="protein sequence ID" value="Ma03_p18010.1"/>
    <property type="gene ID" value="Ma03_g18010"/>
</dbReference>
<dbReference type="InterPro" id="IPR012337">
    <property type="entry name" value="RNaseH-like_sf"/>
</dbReference>
<dbReference type="Pfam" id="PF05699">
    <property type="entry name" value="Dimer_Tnp_hAT"/>
    <property type="match status" value="1"/>
</dbReference>
<keyword evidence="3" id="KW-1185">Reference proteome</keyword>
<dbReference type="GO" id="GO:0046983">
    <property type="term" value="F:protein dimerization activity"/>
    <property type="evidence" value="ECO:0007669"/>
    <property type="project" value="InterPro"/>
</dbReference>
<evidence type="ECO:0000313" key="2">
    <source>
        <dbReference type="EnsemblPlants" id="Ma03_p18010.1"/>
    </source>
</evidence>
<dbReference type="Proteomes" id="UP000012960">
    <property type="component" value="Unplaced"/>
</dbReference>
<name>A0A804IDD0_MUSAM</name>
<proteinExistence type="predicted"/>
<evidence type="ECO:0000259" key="1">
    <source>
        <dbReference type="Pfam" id="PF05699"/>
    </source>
</evidence>
<dbReference type="InterPro" id="IPR008906">
    <property type="entry name" value="HATC_C_dom"/>
</dbReference>
<dbReference type="InParanoid" id="A0A804IDD0"/>
<evidence type="ECO:0000313" key="3">
    <source>
        <dbReference type="Proteomes" id="UP000012960"/>
    </source>
</evidence>
<sequence length="106" mass="12390">MFHVQQIWKMFHEENDGIELIKEQPVYINAQGALGSKFARMIGLNSSRSNCNWGTAYGYAIPVLQRAAVRILSQPCSSYWFKWNWSTFENIYAKNHTKMELKKLND</sequence>
<feature type="domain" description="HAT C-terminal dimerisation" evidence="1">
    <location>
        <begin position="52"/>
        <end position="104"/>
    </location>
</feature>
<protein>
    <recommendedName>
        <fullName evidence="1">HAT C-terminal dimerisation domain-containing protein</fullName>
    </recommendedName>
</protein>
<dbReference type="SUPFAM" id="SSF53098">
    <property type="entry name" value="Ribonuclease H-like"/>
    <property type="match status" value="1"/>
</dbReference>
<dbReference type="AlphaFoldDB" id="A0A804IDD0"/>
<organism evidence="2 3">
    <name type="scientific">Musa acuminata subsp. malaccensis</name>
    <name type="common">Wild banana</name>
    <name type="synonym">Musa malaccensis</name>
    <dbReference type="NCBI Taxonomy" id="214687"/>
    <lineage>
        <taxon>Eukaryota</taxon>
        <taxon>Viridiplantae</taxon>
        <taxon>Streptophyta</taxon>
        <taxon>Embryophyta</taxon>
        <taxon>Tracheophyta</taxon>
        <taxon>Spermatophyta</taxon>
        <taxon>Magnoliopsida</taxon>
        <taxon>Liliopsida</taxon>
        <taxon>Zingiberales</taxon>
        <taxon>Musaceae</taxon>
        <taxon>Musa</taxon>
    </lineage>
</organism>
<reference evidence="2" key="1">
    <citation type="submission" date="2021-05" db="UniProtKB">
        <authorList>
            <consortium name="EnsemblPlants"/>
        </authorList>
    </citation>
    <scope>IDENTIFICATION</scope>
    <source>
        <strain evidence="2">subsp. malaccensis</strain>
    </source>
</reference>
<dbReference type="Gramene" id="Ma03_t18010.1">
    <property type="protein sequence ID" value="Ma03_p18010.1"/>
    <property type="gene ID" value="Ma03_g18010"/>
</dbReference>
<accession>A0A804IDD0</accession>